<evidence type="ECO:0000256" key="1">
    <source>
        <dbReference type="ARBA" id="ARBA00004194"/>
    </source>
</evidence>
<reference evidence="6" key="2">
    <citation type="submission" date="2023-06" db="EMBL/GenBank/DDBJ databases">
        <authorList>
            <person name="Ma L."/>
            <person name="Liu K.-W."/>
            <person name="Li Z."/>
            <person name="Hsiao Y.-Y."/>
            <person name="Qi Y."/>
            <person name="Fu T."/>
            <person name="Tang G."/>
            <person name="Zhang D."/>
            <person name="Sun W.-H."/>
            <person name="Liu D.-K."/>
            <person name="Li Y."/>
            <person name="Chen G.-Z."/>
            <person name="Liu X.-D."/>
            <person name="Liao X.-Y."/>
            <person name="Jiang Y.-T."/>
            <person name="Yu X."/>
            <person name="Hao Y."/>
            <person name="Huang J."/>
            <person name="Zhao X.-W."/>
            <person name="Ke S."/>
            <person name="Chen Y.-Y."/>
            <person name="Wu W.-L."/>
            <person name="Hsu J.-L."/>
            <person name="Lin Y.-F."/>
            <person name="Huang M.-D."/>
            <person name="Li C.-Y."/>
            <person name="Huang L."/>
            <person name="Wang Z.-W."/>
            <person name="Zhao X."/>
            <person name="Zhong W.-Y."/>
            <person name="Peng D.-H."/>
            <person name="Ahmad S."/>
            <person name="Lan S."/>
            <person name="Zhang J.-S."/>
            <person name="Tsai W.-C."/>
            <person name="Van De Peer Y."/>
            <person name="Liu Z.-J."/>
        </authorList>
    </citation>
    <scope>NUCLEOTIDE SEQUENCE</scope>
    <source>
        <strain evidence="6">CP</strain>
        <tissue evidence="6">Leaves</tissue>
    </source>
</reference>
<sequence length="286" mass="31925">MPKQTQPQQPWRIIKGQQSSYLDLSRMPSKILLLFLLSLFFTLSTISFFRLFIFTKTTTPPSTPTIHPISSSTHAATTTNLTSKELKLLTNLISKRSPCNLCIFGLHPQLLTLANLNNLGTTVFLEDDPKKIGSISIEPKTMQVYKIDHGLVAHEAYELLRHARADHSCSPRAGPLKSSRCRLALTRLPKVVYEREWDVVVVDGPSGDGSDAPGRMAVIYSAGMLARRRTGKVTDVVVHDVHRTVEMWYSWEFLCHENLESSKGKLWHFRVLGNSSSGGFCSTTGA</sequence>
<keyword evidence="7" id="KW-1185">Reference proteome</keyword>
<keyword evidence="3 5" id="KW-1133">Transmembrane helix</keyword>
<evidence type="ECO:0000256" key="2">
    <source>
        <dbReference type="ARBA" id="ARBA00022692"/>
    </source>
</evidence>
<dbReference type="Pfam" id="PF21729">
    <property type="entry name" value="IRX15_IRX15L_GXM"/>
    <property type="match status" value="1"/>
</dbReference>
<keyword evidence="2 5" id="KW-0812">Transmembrane</keyword>
<gene>
    <name evidence="6" type="primary">GXM2</name>
    <name evidence="6" type="ORF">QJS10_CPB04g00247</name>
</gene>
<dbReference type="NCBIfam" id="TIGR01627">
    <property type="entry name" value="A_thal_3515"/>
    <property type="match status" value="1"/>
</dbReference>
<dbReference type="InterPro" id="IPR006514">
    <property type="entry name" value="IRX15/GXM/AGM"/>
</dbReference>
<dbReference type="PANTHER" id="PTHR31444">
    <property type="entry name" value="OS11G0490100 PROTEIN"/>
    <property type="match status" value="1"/>
</dbReference>
<keyword evidence="4 5" id="KW-0472">Membrane</keyword>
<dbReference type="EMBL" id="JAUJYO010000004">
    <property type="protein sequence ID" value="KAK1319921.1"/>
    <property type="molecule type" value="Genomic_DNA"/>
</dbReference>
<evidence type="ECO:0000256" key="5">
    <source>
        <dbReference type="SAM" id="Phobius"/>
    </source>
</evidence>
<dbReference type="GO" id="GO:0000139">
    <property type="term" value="C:Golgi membrane"/>
    <property type="evidence" value="ECO:0007669"/>
    <property type="project" value="UniProtKB-SubCell"/>
</dbReference>
<name>A0AAV9F2V4_ACOCL</name>
<evidence type="ECO:0000256" key="4">
    <source>
        <dbReference type="ARBA" id="ARBA00023136"/>
    </source>
</evidence>
<accession>A0AAV9F2V4</accession>
<comment type="subcellular location">
    <subcellularLocation>
        <location evidence="1">Golgi apparatus membrane</location>
        <topology evidence="1">Single-pass membrane protein</topology>
    </subcellularLocation>
</comment>
<proteinExistence type="predicted"/>
<dbReference type="GO" id="GO:0045492">
    <property type="term" value="P:xylan biosynthetic process"/>
    <property type="evidence" value="ECO:0007669"/>
    <property type="project" value="InterPro"/>
</dbReference>
<evidence type="ECO:0000313" key="6">
    <source>
        <dbReference type="EMBL" id="KAK1319921.1"/>
    </source>
</evidence>
<evidence type="ECO:0000313" key="7">
    <source>
        <dbReference type="Proteomes" id="UP001180020"/>
    </source>
</evidence>
<reference evidence="6" key="1">
    <citation type="journal article" date="2023" name="Nat. Commun.">
        <title>Diploid and tetraploid genomes of Acorus and the evolution of monocots.</title>
        <authorList>
            <person name="Ma L."/>
            <person name="Liu K.W."/>
            <person name="Li Z."/>
            <person name="Hsiao Y.Y."/>
            <person name="Qi Y."/>
            <person name="Fu T."/>
            <person name="Tang G.D."/>
            <person name="Zhang D."/>
            <person name="Sun W.H."/>
            <person name="Liu D.K."/>
            <person name="Li Y."/>
            <person name="Chen G.Z."/>
            <person name="Liu X.D."/>
            <person name="Liao X.Y."/>
            <person name="Jiang Y.T."/>
            <person name="Yu X."/>
            <person name="Hao Y."/>
            <person name="Huang J."/>
            <person name="Zhao X.W."/>
            <person name="Ke S."/>
            <person name="Chen Y.Y."/>
            <person name="Wu W.L."/>
            <person name="Hsu J.L."/>
            <person name="Lin Y.F."/>
            <person name="Huang M.D."/>
            <person name="Li C.Y."/>
            <person name="Huang L."/>
            <person name="Wang Z.W."/>
            <person name="Zhao X."/>
            <person name="Zhong W.Y."/>
            <person name="Peng D.H."/>
            <person name="Ahmad S."/>
            <person name="Lan S."/>
            <person name="Zhang J.S."/>
            <person name="Tsai W.C."/>
            <person name="Van de Peer Y."/>
            <person name="Liu Z.J."/>
        </authorList>
    </citation>
    <scope>NUCLEOTIDE SEQUENCE</scope>
    <source>
        <strain evidence="6">CP</strain>
    </source>
</reference>
<evidence type="ECO:0000256" key="3">
    <source>
        <dbReference type="ARBA" id="ARBA00022989"/>
    </source>
</evidence>
<protein>
    <submittedName>
        <fullName evidence="6">Glucuronoxylan 4-O-methyltransferase 2</fullName>
    </submittedName>
</protein>
<comment type="caution">
    <text evidence="6">The sequence shown here is derived from an EMBL/GenBank/DDBJ whole genome shotgun (WGS) entry which is preliminary data.</text>
</comment>
<organism evidence="6 7">
    <name type="scientific">Acorus calamus</name>
    <name type="common">Sweet flag</name>
    <dbReference type="NCBI Taxonomy" id="4465"/>
    <lineage>
        <taxon>Eukaryota</taxon>
        <taxon>Viridiplantae</taxon>
        <taxon>Streptophyta</taxon>
        <taxon>Embryophyta</taxon>
        <taxon>Tracheophyta</taxon>
        <taxon>Spermatophyta</taxon>
        <taxon>Magnoliopsida</taxon>
        <taxon>Liliopsida</taxon>
        <taxon>Acoraceae</taxon>
        <taxon>Acorus</taxon>
    </lineage>
</organism>
<feature type="transmembrane region" description="Helical" evidence="5">
    <location>
        <begin position="31"/>
        <end position="53"/>
    </location>
</feature>
<dbReference type="Proteomes" id="UP001180020">
    <property type="component" value="Unassembled WGS sequence"/>
</dbReference>
<dbReference type="AlphaFoldDB" id="A0AAV9F2V4"/>